<evidence type="ECO:0000256" key="5">
    <source>
        <dbReference type="ARBA" id="ARBA00022676"/>
    </source>
</evidence>
<evidence type="ECO:0000256" key="16">
    <source>
        <dbReference type="RuleBase" id="RU361242"/>
    </source>
</evidence>
<evidence type="ECO:0000256" key="7">
    <source>
        <dbReference type="ARBA" id="ARBA00022692"/>
    </source>
</evidence>
<keyword evidence="13 16" id="KW-0472">Membrane</keyword>
<comment type="subcellular location">
    <subcellularLocation>
        <location evidence="2 16">Golgi apparatus membrane</location>
        <topology evidence="2 16">Single-pass type II membrane protein</topology>
    </subcellularLocation>
</comment>
<evidence type="ECO:0000259" key="18">
    <source>
        <dbReference type="SMART" id="SM00458"/>
    </source>
</evidence>
<accession>A0AA36GB63</accession>
<keyword evidence="14 16" id="KW-1015">Disulfide bond</keyword>
<feature type="transmembrane region" description="Helical" evidence="16">
    <location>
        <begin position="21"/>
        <end position="40"/>
    </location>
</feature>
<dbReference type="GO" id="GO:0030246">
    <property type="term" value="F:carbohydrate binding"/>
    <property type="evidence" value="ECO:0007669"/>
    <property type="project" value="UniProtKB-KW"/>
</dbReference>
<dbReference type="SUPFAM" id="SSF50370">
    <property type="entry name" value="Ricin B-like lectins"/>
    <property type="match status" value="1"/>
</dbReference>
<evidence type="ECO:0000256" key="12">
    <source>
        <dbReference type="ARBA" id="ARBA00023034"/>
    </source>
</evidence>
<dbReference type="PROSITE" id="PS50231">
    <property type="entry name" value="RICIN_B_LECTIN"/>
    <property type="match status" value="1"/>
</dbReference>
<dbReference type="Pfam" id="PF00652">
    <property type="entry name" value="Ricin_B_lectin"/>
    <property type="match status" value="1"/>
</dbReference>
<gene>
    <name evidence="19" type="ORF">MSPICULIGERA_LOCUS20351</name>
</gene>
<dbReference type="InterPro" id="IPR029044">
    <property type="entry name" value="Nucleotide-diphossugar_trans"/>
</dbReference>
<evidence type="ECO:0000256" key="15">
    <source>
        <dbReference type="ARBA" id="ARBA00023211"/>
    </source>
</evidence>
<evidence type="ECO:0000256" key="13">
    <source>
        <dbReference type="ARBA" id="ARBA00023136"/>
    </source>
</evidence>
<dbReference type="Gene3D" id="2.80.10.50">
    <property type="match status" value="1"/>
</dbReference>
<dbReference type="CDD" id="cd23437">
    <property type="entry name" value="beta-trefoil_Ricin_GALNT7"/>
    <property type="match status" value="1"/>
</dbReference>
<keyword evidence="15 16" id="KW-0464">Manganese</keyword>
<proteinExistence type="inferred from homology"/>
<keyword evidence="20" id="KW-1185">Reference proteome</keyword>
<keyword evidence="10" id="KW-0735">Signal-anchor</keyword>
<evidence type="ECO:0000256" key="10">
    <source>
        <dbReference type="ARBA" id="ARBA00022968"/>
    </source>
</evidence>
<evidence type="ECO:0000313" key="20">
    <source>
        <dbReference type="Proteomes" id="UP001177023"/>
    </source>
</evidence>
<dbReference type="AlphaFoldDB" id="A0AA36GB63"/>
<keyword evidence="7 16" id="KW-0812">Transmembrane</keyword>
<dbReference type="InterPro" id="IPR001173">
    <property type="entry name" value="Glyco_trans_2-like"/>
</dbReference>
<evidence type="ECO:0000256" key="8">
    <source>
        <dbReference type="ARBA" id="ARBA00022723"/>
    </source>
</evidence>
<evidence type="ECO:0000256" key="2">
    <source>
        <dbReference type="ARBA" id="ARBA00004323"/>
    </source>
</evidence>
<feature type="domain" description="Ricin B lectin" evidence="18">
    <location>
        <begin position="429"/>
        <end position="551"/>
    </location>
</feature>
<dbReference type="EMBL" id="CATQJA010002664">
    <property type="protein sequence ID" value="CAJ0582211.1"/>
    <property type="molecule type" value="Genomic_DNA"/>
</dbReference>
<comment type="caution">
    <text evidence="19">The sequence shown here is derived from an EMBL/GenBank/DDBJ whole genome shotgun (WGS) entry which is preliminary data.</text>
</comment>
<keyword evidence="11 16" id="KW-1133">Transmembrane helix</keyword>
<comment type="pathway">
    <text evidence="3 16">Protein modification; protein glycosylation.</text>
</comment>
<sequence>MALQRALRRACFDVKHLARRNSGILCALAVIVLFVFFISGRSIGPIGGFRKDVVEKPLKEQLAESPTPLPGGTDPNTFFDDSKPGNYEPEEPEKATNDRGERGQPAYPKDDDERVQSQKAMSEYGFNTVISDGIRMDRTIPDIRPDECRHWNYPSDLPTTSVVIVFHNEGWSPLLRTVHTVVLRSPKHLLKQIVMVDDFSDKPHLGKKLEDYLLREFKDKVEVTLVRNKEREGLIRARTIGAQHATADVVLFLDAHCEVNVNWLPPLLAPIKNNRRVMTVPVIDGIDMNTWEYRSVYGSPDRLFRGIFEWGLLYKETEIPDEERADHAHLSQPFRYGNAVAASFLSRVLMLGTSTGIICPMNMLRVIKTWMDEYGDQYFIREPSAQKRTPGDISEQLALRERLQCKSFDWYMKNVAYDVVKSYPILPKNHVWGEAKNIATGKCLDTMGRAIPGTVGATPCHGYGGNQLVRLNTEGQMCQGEWCITTTGTSLKTGHCRKGSVDGQFRYDEITQQIIYKRGSTCLTADRQQGSSELMLKRCDKDNVYQKWVWREIFTD</sequence>
<protein>
    <recommendedName>
        <fullName evidence="16">Polypeptide N-acetylgalactosaminyltransferase</fullName>
        <ecNumber evidence="16">2.4.1.-</ecNumber>
    </recommendedName>
    <alternativeName>
        <fullName evidence="16">Protein-UDP acetylgalactosaminyltransferase</fullName>
    </alternativeName>
</protein>
<evidence type="ECO:0000256" key="9">
    <source>
        <dbReference type="ARBA" id="ARBA00022734"/>
    </source>
</evidence>
<evidence type="ECO:0000256" key="3">
    <source>
        <dbReference type="ARBA" id="ARBA00004922"/>
    </source>
</evidence>
<dbReference type="InterPro" id="IPR000772">
    <property type="entry name" value="Ricin_B_lectin"/>
</dbReference>
<evidence type="ECO:0000256" key="1">
    <source>
        <dbReference type="ARBA" id="ARBA00001936"/>
    </source>
</evidence>
<keyword evidence="5 16" id="KW-0328">Glycosyltransferase</keyword>
<evidence type="ECO:0000256" key="11">
    <source>
        <dbReference type="ARBA" id="ARBA00022989"/>
    </source>
</evidence>
<dbReference type="SUPFAM" id="SSF53448">
    <property type="entry name" value="Nucleotide-diphospho-sugar transferases"/>
    <property type="match status" value="1"/>
</dbReference>
<comment type="cofactor">
    <cofactor evidence="1 16">
        <name>Mn(2+)</name>
        <dbReference type="ChEBI" id="CHEBI:29035"/>
    </cofactor>
</comment>
<dbReference type="InterPro" id="IPR035992">
    <property type="entry name" value="Ricin_B-like_lectins"/>
</dbReference>
<dbReference type="PANTHER" id="PTHR11675:SF68">
    <property type="entry name" value="N-ACETYLGALACTOSAMINYLTRANSFERASE 7"/>
    <property type="match status" value="1"/>
</dbReference>
<feature type="compositionally biased region" description="Basic and acidic residues" evidence="17">
    <location>
        <begin position="92"/>
        <end position="116"/>
    </location>
</feature>
<organism evidence="19 20">
    <name type="scientific">Mesorhabditis spiculigera</name>
    <dbReference type="NCBI Taxonomy" id="96644"/>
    <lineage>
        <taxon>Eukaryota</taxon>
        <taxon>Metazoa</taxon>
        <taxon>Ecdysozoa</taxon>
        <taxon>Nematoda</taxon>
        <taxon>Chromadorea</taxon>
        <taxon>Rhabditida</taxon>
        <taxon>Rhabditina</taxon>
        <taxon>Rhabditomorpha</taxon>
        <taxon>Rhabditoidea</taxon>
        <taxon>Rhabditidae</taxon>
        <taxon>Mesorhabditinae</taxon>
        <taxon>Mesorhabditis</taxon>
    </lineage>
</organism>
<evidence type="ECO:0000313" key="19">
    <source>
        <dbReference type="EMBL" id="CAJ0582211.1"/>
    </source>
</evidence>
<evidence type="ECO:0000256" key="14">
    <source>
        <dbReference type="ARBA" id="ARBA00023157"/>
    </source>
</evidence>
<dbReference type="PANTHER" id="PTHR11675">
    <property type="entry name" value="N-ACETYLGALACTOSAMINYLTRANSFERASE"/>
    <property type="match status" value="1"/>
</dbReference>
<dbReference type="SMART" id="SM00458">
    <property type="entry name" value="RICIN"/>
    <property type="match status" value="1"/>
</dbReference>
<evidence type="ECO:0000256" key="6">
    <source>
        <dbReference type="ARBA" id="ARBA00022679"/>
    </source>
</evidence>
<dbReference type="EC" id="2.4.1.-" evidence="16"/>
<dbReference type="Proteomes" id="UP001177023">
    <property type="component" value="Unassembled WGS sequence"/>
</dbReference>
<dbReference type="FunFam" id="2.80.10.50:FF:000019">
    <property type="entry name" value="Polypeptide N-acetylgalactosaminyltransferase"/>
    <property type="match status" value="1"/>
</dbReference>
<dbReference type="GO" id="GO:0006493">
    <property type="term" value="P:protein O-linked glycosylation"/>
    <property type="evidence" value="ECO:0007669"/>
    <property type="project" value="TreeGrafter"/>
</dbReference>
<keyword evidence="12 16" id="KW-0333">Golgi apparatus</keyword>
<keyword evidence="8" id="KW-0479">Metal-binding</keyword>
<feature type="non-terminal residue" evidence="19">
    <location>
        <position position="556"/>
    </location>
</feature>
<dbReference type="GO" id="GO:0004653">
    <property type="term" value="F:polypeptide N-acetylgalactosaminyltransferase activity"/>
    <property type="evidence" value="ECO:0007669"/>
    <property type="project" value="TreeGrafter"/>
</dbReference>
<dbReference type="GO" id="GO:0000139">
    <property type="term" value="C:Golgi membrane"/>
    <property type="evidence" value="ECO:0007669"/>
    <property type="project" value="UniProtKB-SubCell"/>
</dbReference>
<dbReference type="Pfam" id="PF00535">
    <property type="entry name" value="Glycos_transf_2"/>
    <property type="match status" value="1"/>
</dbReference>
<name>A0AA36GB63_9BILA</name>
<keyword evidence="6 16" id="KW-0808">Transferase</keyword>
<reference evidence="19" key="1">
    <citation type="submission" date="2023-06" db="EMBL/GenBank/DDBJ databases">
        <authorList>
            <person name="Delattre M."/>
        </authorList>
    </citation>
    <scope>NUCLEOTIDE SEQUENCE</scope>
    <source>
        <strain evidence="19">AF72</strain>
    </source>
</reference>
<dbReference type="Gene3D" id="3.90.550.10">
    <property type="entry name" value="Spore Coat Polysaccharide Biosynthesis Protein SpsA, Chain A"/>
    <property type="match status" value="2"/>
</dbReference>
<comment type="similarity">
    <text evidence="4 16">Belongs to the glycosyltransferase 2 family. GalNAc-T subfamily.</text>
</comment>
<dbReference type="GO" id="GO:0046872">
    <property type="term" value="F:metal ion binding"/>
    <property type="evidence" value="ECO:0007669"/>
    <property type="project" value="UniProtKB-KW"/>
</dbReference>
<feature type="region of interest" description="Disordered" evidence="17">
    <location>
        <begin position="61"/>
        <end position="118"/>
    </location>
</feature>
<evidence type="ECO:0000256" key="17">
    <source>
        <dbReference type="SAM" id="MobiDB-lite"/>
    </source>
</evidence>
<evidence type="ECO:0000256" key="4">
    <source>
        <dbReference type="ARBA" id="ARBA00005680"/>
    </source>
</evidence>
<keyword evidence="9 16" id="KW-0430">Lectin</keyword>